<feature type="compositionally biased region" description="Polar residues" evidence="5">
    <location>
        <begin position="203"/>
        <end position="213"/>
    </location>
</feature>
<evidence type="ECO:0000313" key="9">
    <source>
        <dbReference type="Proteomes" id="UP001142393"/>
    </source>
</evidence>
<dbReference type="InterPro" id="IPR020422">
    <property type="entry name" value="TYR_PHOSPHATASE_DUAL_dom"/>
</dbReference>
<gene>
    <name evidence="8" type="ORF">DFH05DRAFT_1401225</name>
</gene>
<keyword evidence="4" id="KW-0904">Protein phosphatase</keyword>
<dbReference type="Gene3D" id="3.90.190.10">
    <property type="entry name" value="Protein tyrosine phosphatase superfamily"/>
    <property type="match status" value="1"/>
</dbReference>
<dbReference type="PANTHER" id="PTHR10159:SF530">
    <property type="entry name" value="DUAL SPECIFICITY PROTEIN PHOSPHATASE DDB_G0271350-RELATED"/>
    <property type="match status" value="1"/>
</dbReference>
<sequence>MSFTVSTILPGFLFLGPEPTSWDHVKQLKELGVKRIVNLAAECGPDDWGLALDKPGDKEKEGKQSMESSTSPKESGFEKYYKIAMRDTVEEDGIGRGVRIVCEMLDHARLLSAPVYVHCKAGKSRSVTAVIAYLIHANHWPLSKAYSFVLERRKGISPNIGFVSELMGFEEEELGGKSGGVTGALPQPSAPAATREERYGNAANGSTGNNQQGYGMIASMRQSGHTRESMPPPATYAHHGYSYSVNEPSTTSLGALYGNSLAGSGGGGGTGSGQGPSFPPLSAGGILALGDSAQELEVRDANGRYRHARRAPVNETTLQPMRRVSKAGLESGEFYRGEGKMMWGEDEEEAVEDGSKNEKE</sequence>
<proteinExistence type="inferred from homology"/>
<organism evidence="8 9">
    <name type="scientific">Lentinula detonsa</name>
    <dbReference type="NCBI Taxonomy" id="2804962"/>
    <lineage>
        <taxon>Eukaryota</taxon>
        <taxon>Fungi</taxon>
        <taxon>Dikarya</taxon>
        <taxon>Basidiomycota</taxon>
        <taxon>Agaricomycotina</taxon>
        <taxon>Agaricomycetes</taxon>
        <taxon>Agaricomycetidae</taxon>
        <taxon>Agaricales</taxon>
        <taxon>Marasmiineae</taxon>
        <taxon>Omphalotaceae</taxon>
        <taxon>Lentinula</taxon>
    </lineage>
</organism>
<evidence type="ECO:0000313" key="8">
    <source>
        <dbReference type="EMBL" id="KAJ3743095.1"/>
    </source>
</evidence>
<dbReference type="CDD" id="cd14498">
    <property type="entry name" value="DSP"/>
    <property type="match status" value="1"/>
</dbReference>
<dbReference type="GO" id="GO:0043409">
    <property type="term" value="P:negative regulation of MAPK cascade"/>
    <property type="evidence" value="ECO:0007669"/>
    <property type="project" value="TreeGrafter"/>
</dbReference>
<comment type="caution">
    <text evidence="8">The sequence shown here is derived from an EMBL/GenBank/DDBJ whole genome shotgun (WGS) entry which is preliminary data.</text>
</comment>
<dbReference type="InterPro" id="IPR000387">
    <property type="entry name" value="Tyr_Pase_dom"/>
</dbReference>
<keyword evidence="3" id="KW-0378">Hydrolase</keyword>
<feature type="region of interest" description="Disordered" evidence="5">
    <location>
        <begin position="50"/>
        <end position="73"/>
    </location>
</feature>
<dbReference type="InterPro" id="IPR000340">
    <property type="entry name" value="Dual-sp_phosphatase_cat-dom"/>
</dbReference>
<feature type="region of interest" description="Disordered" evidence="5">
    <location>
        <begin position="265"/>
        <end position="284"/>
    </location>
</feature>
<evidence type="ECO:0000259" key="6">
    <source>
        <dbReference type="PROSITE" id="PS50054"/>
    </source>
</evidence>
<feature type="compositionally biased region" description="Gly residues" evidence="5">
    <location>
        <begin position="265"/>
        <end position="274"/>
    </location>
</feature>
<evidence type="ECO:0000259" key="7">
    <source>
        <dbReference type="PROSITE" id="PS50056"/>
    </source>
</evidence>
<evidence type="ECO:0000256" key="3">
    <source>
        <dbReference type="ARBA" id="ARBA00022801"/>
    </source>
</evidence>
<dbReference type="Proteomes" id="UP001142393">
    <property type="component" value="Unassembled WGS sequence"/>
</dbReference>
<dbReference type="SUPFAM" id="SSF52799">
    <property type="entry name" value="(Phosphotyrosine protein) phosphatases II"/>
    <property type="match status" value="1"/>
</dbReference>
<name>A0A9W8NY50_9AGAR</name>
<keyword evidence="9" id="KW-1185">Reference proteome</keyword>
<dbReference type="PANTHER" id="PTHR10159">
    <property type="entry name" value="DUAL SPECIFICITY PROTEIN PHOSPHATASE"/>
    <property type="match status" value="1"/>
</dbReference>
<dbReference type="EC" id="3.1.3.48" evidence="2"/>
<feature type="compositionally biased region" description="Basic and acidic residues" evidence="5">
    <location>
        <begin position="54"/>
        <end position="64"/>
    </location>
</feature>
<dbReference type="PROSITE" id="PS50056">
    <property type="entry name" value="TYR_PHOSPHATASE_2"/>
    <property type="match status" value="1"/>
</dbReference>
<dbReference type="PROSITE" id="PS50054">
    <property type="entry name" value="TYR_PHOSPHATASE_DUAL"/>
    <property type="match status" value="1"/>
</dbReference>
<evidence type="ECO:0000256" key="5">
    <source>
        <dbReference type="SAM" id="MobiDB-lite"/>
    </source>
</evidence>
<dbReference type="EMBL" id="JANVFU010000009">
    <property type="protein sequence ID" value="KAJ3743095.1"/>
    <property type="molecule type" value="Genomic_DNA"/>
</dbReference>
<accession>A0A9W8NY50</accession>
<feature type="region of interest" description="Disordered" evidence="5">
    <location>
        <begin position="178"/>
        <end position="213"/>
    </location>
</feature>
<feature type="region of interest" description="Disordered" evidence="5">
    <location>
        <begin position="338"/>
        <end position="360"/>
    </location>
</feature>
<dbReference type="GO" id="GO:0005737">
    <property type="term" value="C:cytoplasm"/>
    <property type="evidence" value="ECO:0007669"/>
    <property type="project" value="TreeGrafter"/>
</dbReference>
<dbReference type="InterPro" id="IPR029021">
    <property type="entry name" value="Prot-tyrosine_phosphatase-like"/>
</dbReference>
<protein>
    <recommendedName>
        <fullName evidence="2">protein-tyrosine-phosphatase</fullName>
        <ecNumber evidence="2">3.1.3.48</ecNumber>
    </recommendedName>
</protein>
<feature type="domain" description="Tyrosine specific protein phosphatases" evidence="7">
    <location>
        <begin position="112"/>
        <end position="156"/>
    </location>
</feature>
<dbReference type="SMART" id="SM00195">
    <property type="entry name" value="DSPc"/>
    <property type="match status" value="1"/>
</dbReference>
<dbReference type="Pfam" id="PF00782">
    <property type="entry name" value="DSPc"/>
    <property type="match status" value="1"/>
</dbReference>
<dbReference type="AlphaFoldDB" id="A0A9W8NY50"/>
<dbReference type="GO" id="GO:0004725">
    <property type="term" value="F:protein tyrosine phosphatase activity"/>
    <property type="evidence" value="ECO:0007669"/>
    <property type="project" value="UniProtKB-EC"/>
</dbReference>
<comment type="similarity">
    <text evidence="1">Belongs to the protein-tyrosine phosphatase family. Non-receptor class dual specificity subfamily.</text>
</comment>
<feature type="domain" description="Tyrosine-protein phosphatase" evidence="6">
    <location>
        <begin position="4"/>
        <end position="175"/>
    </location>
</feature>
<reference evidence="8 9" key="1">
    <citation type="journal article" date="2023" name="Proc. Natl. Acad. Sci. U.S.A.">
        <title>A global phylogenomic analysis of the shiitake genus Lentinula.</title>
        <authorList>
            <person name="Sierra-Patev S."/>
            <person name="Min B."/>
            <person name="Naranjo-Ortiz M."/>
            <person name="Looney B."/>
            <person name="Konkel Z."/>
            <person name="Slot J.C."/>
            <person name="Sakamoto Y."/>
            <person name="Steenwyk J.L."/>
            <person name="Rokas A."/>
            <person name="Carro J."/>
            <person name="Camarero S."/>
            <person name="Ferreira P."/>
            <person name="Molpeceres G."/>
            <person name="Ruiz-Duenas F.J."/>
            <person name="Serrano A."/>
            <person name="Henrissat B."/>
            <person name="Drula E."/>
            <person name="Hughes K.W."/>
            <person name="Mata J.L."/>
            <person name="Ishikawa N.K."/>
            <person name="Vargas-Isla R."/>
            <person name="Ushijima S."/>
            <person name="Smith C.A."/>
            <person name="Donoghue J."/>
            <person name="Ahrendt S."/>
            <person name="Andreopoulos W."/>
            <person name="He G."/>
            <person name="LaButti K."/>
            <person name="Lipzen A."/>
            <person name="Ng V."/>
            <person name="Riley R."/>
            <person name="Sandor L."/>
            <person name="Barry K."/>
            <person name="Martinez A.T."/>
            <person name="Xiao Y."/>
            <person name="Gibbons J.G."/>
            <person name="Terashima K."/>
            <person name="Grigoriev I.V."/>
            <person name="Hibbett D."/>
        </authorList>
    </citation>
    <scope>NUCLEOTIDE SEQUENCE [LARGE SCALE GENOMIC DNA]</scope>
    <source>
        <strain evidence="8 9">TFB7810</strain>
    </source>
</reference>
<evidence type="ECO:0000256" key="4">
    <source>
        <dbReference type="ARBA" id="ARBA00022912"/>
    </source>
</evidence>
<evidence type="ECO:0000256" key="2">
    <source>
        <dbReference type="ARBA" id="ARBA00013064"/>
    </source>
</evidence>
<evidence type="ECO:0000256" key="1">
    <source>
        <dbReference type="ARBA" id="ARBA00008601"/>
    </source>
</evidence>